<reference evidence="1 2" key="1">
    <citation type="submission" date="2019-09" db="EMBL/GenBank/DDBJ databases">
        <authorList>
            <person name="Wang X."/>
        </authorList>
    </citation>
    <scope>NUCLEOTIDE SEQUENCE [LARGE SCALE GENOMIC DNA]</scope>
    <source>
        <strain evidence="1 2">CICC 11023</strain>
    </source>
</reference>
<evidence type="ECO:0000313" key="1">
    <source>
        <dbReference type="EMBL" id="KAA8888834.1"/>
    </source>
</evidence>
<proteinExistence type="predicted"/>
<dbReference type="EMBL" id="VXLC01000003">
    <property type="protein sequence ID" value="KAA8888834.1"/>
    <property type="molecule type" value="Genomic_DNA"/>
</dbReference>
<dbReference type="OrthoDB" id="4558586at2"/>
<accession>A0A5N0EKN5</accession>
<comment type="caution">
    <text evidence="1">The sequence shown here is derived from an EMBL/GenBank/DDBJ whole genome shotgun (WGS) entry which is preliminary data.</text>
</comment>
<evidence type="ECO:0000313" key="2">
    <source>
        <dbReference type="Proteomes" id="UP000323876"/>
    </source>
</evidence>
<dbReference type="Proteomes" id="UP000323876">
    <property type="component" value="Unassembled WGS sequence"/>
</dbReference>
<organism evidence="1 2">
    <name type="scientific">Nocardia colli</name>
    <dbReference type="NCBI Taxonomy" id="2545717"/>
    <lineage>
        <taxon>Bacteria</taxon>
        <taxon>Bacillati</taxon>
        <taxon>Actinomycetota</taxon>
        <taxon>Actinomycetes</taxon>
        <taxon>Mycobacteriales</taxon>
        <taxon>Nocardiaceae</taxon>
        <taxon>Nocardia</taxon>
    </lineage>
</organism>
<sequence length="111" mass="11232">MSIISCTNGHFFVVTDCVSQAEAAAVAEASGGNLAGLTGDNVAELSFDADALADVKPCDASQPGLIAWFGSFDGGVPEGTVYLVALDTGQVMNVAAHRAAAWTGLVLAESR</sequence>
<protein>
    <submittedName>
        <fullName evidence="1">Uncharacterized protein</fullName>
    </submittedName>
</protein>
<keyword evidence="2" id="KW-1185">Reference proteome</keyword>
<name>A0A5N0EKN5_9NOCA</name>
<dbReference type="AlphaFoldDB" id="A0A5N0EKN5"/>
<dbReference type="RefSeq" id="WP_150401109.1">
    <property type="nucleotide sequence ID" value="NZ_VXLC01000003.1"/>
</dbReference>
<gene>
    <name evidence="1" type="ORF">F3087_07440</name>
</gene>